<dbReference type="EMBL" id="HBHX01010072">
    <property type="protein sequence ID" value="CAE0104933.1"/>
    <property type="molecule type" value="Transcribed_RNA"/>
</dbReference>
<reference evidence="2" key="1">
    <citation type="submission" date="2021-01" db="EMBL/GenBank/DDBJ databases">
        <authorList>
            <person name="Corre E."/>
            <person name="Pelletier E."/>
            <person name="Niang G."/>
            <person name="Scheremetjew M."/>
            <person name="Finn R."/>
            <person name="Kale V."/>
            <person name="Holt S."/>
            <person name="Cochrane G."/>
            <person name="Meng A."/>
            <person name="Brown T."/>
            <person name="Cohen L."/>
        </authorList>
    </citation>
    <scope>NUCLEOTIDE SEQUENCE</scope>
    <source>
        <strain evidence="2">CCMP281</strain>
    </source>
</reference>
<evidence type="ECO:0000313" key="2">
    <source>
        <dbReference type="EMBL" id="CAE0104933.1"/>
    </source>
</evidence>
<organism evidence="2">
    <name type="scientific">Haptolina ericina</name>
    <dbReference type="NCBI Taxonomy" id="156174"/>
    <lineage>
        <taxon>Eukaryota</taxon>
        <taxon>Haptista</taxon>
        <taxon>Haptophyta</taxon>
        <taxon>Prymnesiophyceae</taxon>
        <taxon>Prymnesiales</taxon>
        <taxon>Prymnesiaceae</taxon>
        <taxon>Haptolina</taxon>
    </lineage>
</organism>
<accession>A0A7S3AHD3</accession>
<feature type="signal peptide" evidence="1">
    <location>
        <begin position="1"/>
        <end position="24"/>
    </location>
</feature>
<feature type="chain" id="PRO_5030833311" description="Sugar phosphate transporter domain-containing protein" evidence="1">
    <location>
        <begin position="25"/>
        <end position="235"/>
    </location>
</feature>
<dbReference type="SUPFAM" id="SSF103481">
    <property type="entry name" value="Multidrug resistance efflux transporter EmrE"/>
    <property type="match status" value="1"/>
</dbReference>
<proteinExistence type="predicted"/>
<name>A0A7S3AHD3_9EUKA</name>
<sequence length="235" mass="25735">MMLLNNLFGLIPCSVLVLTYQASAVCGGQFLCNGGGSRHLVCELLWLLKLQSFACSQEVPRWPSVVTHLSVGKWLLITASCVNGLAISYAVPQRCPCYSTRIFCLCFARLTSFHQTKISPKSHFAHFSSPPRCANLFRHTAVFVPPMVNVACLFRVQGLRVQQLVTATTFMVLTNVNKFVVIFFGVVALHDPLTARAAFGVLLAMGGGVWYAQARAHAPEPAKKQQVLPLSAIKL</sequence>
<dbReference type="AlphaFoldDB" id="A0A7S3AHD3"/>
<evidence type="ECO:0000256" key="1">
    <source>
        <dbReference type="SAM" id="SignalP"/>
    </source>
</evidence>
<protein>
    <recommendedName>
        <fullName evidence="3">Sugar phosphate transporter domain-containing protein</fullName>
    </recommendedName>
</protein>
<dbReference type="InterPro" id="IPR037185">
    <property type="entry name" value="EmrE-like"/>
</dbReference>
<keyword evidence="1" id="KW-0732">Signal</keyword>
<evidence type="ECO:0008006" key="3">
    <source>
        <dbReference type="Google" id="ProtNLM"/>
    </source>
</evidence>
<gene>
    <name evidence="2" type="ORF">HERI1096_LOCUS5591</name>
</gene>